<protein>
    <submittedName>
        <fullName evidence="1">Uncharacterized protein</fullName>
    </submittedName>
</protein>
<gene>
    <name evidence="1" type="ORF">PAHAL_4G330000</name>
</gene>
<evidence type="ECO:0000313" key="1">
    <source>
        <dbReference type="EMBL" id="PVH48443.1"/>
    </source>
</evidence>
<proteinExistence type="predicted"/>
<name>A0A2T8JET9_9POAL</name>
<dbReference type="Gramene" id="PVH48443">
    <property type="protein sequence ID" value="PVH48443"/>
    <property type="gene ID" value="PAHAL_4G330000"/>
</dbReference>
<dbReference type="AlphaFoldDB" id="A0A2T8JET9"/>
<accession>A0A2T8JET9</accession>
<dbReference type="EMBL" id="CM008049">
    <property type="protein sequence ID" value="PVH48443.1"/>
    <property type="molecule type" value="Genomic_DNA"/>
</dbReference>
<organism evidence="1">
    <name type="scientific">Panicum hallii</name>
    <dbReference type="NCBI Taxonomy" id="206008"/>
    <lineage>
        <taxon>Eukaryota</taxon>
        <taxon>Viridiplantae</taxon>
        <taxon>Streptophyta</taxon>
        <taxon>Embryophyta</taxon>
        <taxon>Tracheophyta</taxon>
        <taxon>Spermatophyta</taxon>
        <taxon>Magnoliopsida</taxon>
        <taxon>Liliopsida</taxon>
        <taxon>Poales</taxon>
        <taxon>Poaceae</taxon>
        <taxon>PACMAD clade</taxon>
        <taxon>Panicoideae</taxon>
        <taxon>Panicodae</taxon>
        <taxon>Paniceae</taxon>
        <taxon>Panicinae</taxon>
        <taxon>Panicum</taxon>
        <taxon>Panicum sect. Panicum</taxon>
    </lineage>
</organism>
<dbReference type="Proteomes" id="UP000243499">
    <property type="component" value="Chromosome 4"/>
</dbReference>
<sequence>MLFEFLVNNPPVVAFRLHTNDDIPVCTPEGCNLFQGFVDFVLTMHKRRLTLARNFQATDLVVLTVNGRHGYQILKEPSPGLDHETMTKDFKRLADILLHEYTLATNSSKNDPPFFSNLSNALRNIPADVLAKLESMERFNTFICNHIAFLPALSRSNLICNLMRVYRALSRSERGQFEKSIGEFDVETEDISWIPERGFMGIFSCESMG</sequence>
<reference evidence="1" key="1">
    <citation type="submission" date="2018-04" db="EMBL/GenBank/DDBJ databases">
        <title>WGS assembly of Panicum hallii.</title>
        <authorList>
            <person name="Lovell J."/>
            <person name="Jenkins J."/>
            <person name="Lowry D."/>
            <person name="Mamidi S."/>
            <person name="Sreedasyam A."/>
            <person name="Weng X."/>
            <person name="Barry K."/>
            <person name="Bonette J."/>
            <person name="Campitelli B."/>
            <person name="Daum C."/>
            <person name="Gordon S."/>
            <person name="Gould B."/>
            <person name="Lipzen A."/>
            <person name="Macqueen A."/>
            <person name="Palacio-Mejia J."/>
            <person name="Plott C."/>
            <person name="Shakirov E."/>
            <person name="Shu S."/>
            <person name="Yoshinaga Y."/>
            <person name="Zane M."/>
            <person name="Rokhsar D."/>
            <person name="Grimwood J."/>
            <person name="Schmutz J."/>
            <person name="Juenger T."/>
        </authorList>
    </citation>
    <scope>NUCLEOTIDE SEQUENCE [LARGE SCALE GENOMIC DNA]</scope>
    <source>
        <strain evidence="1">FIL2</strain>
    </source>
</reference>